<sequence length="812" mass="90336">MSVYNHLIYDMKKKRPLKRPRLGPPDIYPQEAKQKEDELTSSNVKQGFTLLPHMEEFGTARNYNVTASKVGSYFNAILARKEELMTLPDSGRKKQQINPKDNFWPVTARTKATLDTWFKDLAGTKPLLSLAKKAPSFNKKEEIFAMLCENQVSMQRAAWFIKLSSAYTVAVSEAKIKKRQMPDPATEWTGTMIKFMRELIPKLHEHYYQGILPEKVQSSSNSSSTPTSSASSTAITTVPTPLASPASSMHSPGNLGSTPTSSLLAPPSPQDEHKLALKQWNYCIQLSKYMYEEGLLDKHEFLNWILDLLDKVRSQPTDDGLLKLFLPLTLQYMSDFVQSERLSRRLAYLVCKKMGHMINSAVENGHVFAQDASMTPANGTAIKQENPEPQNADASKTQDTQDSKENVKSGSNKVVANGVHATNPYTFFSDYMSCPHHRDLILQWSSIIQVITIECSTSLVWCGIGENRASSIFIGSPLDHLPISPSSLPMPPRFTEANEEIRKQLRIVEESIKTRSKHAEARWCTDKWQSVTGNTGNRILSTLDALDSHCFDRMDTSNSLETLYGKIFPPNSTPGTTSGGNNGNSTGKEHSSGSEGKEAKLEYDPNQDAPIIKILCEWAVSWQRWGEHRAMAVAWLLDKRQTEVTASNENEATNGNSDDKDSISSGAGVSGSPVFQKILMNFLDNDAPVLEENGSPQNRSQFTNLVHLFSELIRHDVFSHDGYMCTLIARGDLTTKGISATQPHTNVIPPGPISNPTKTSPGMHTGLDEDVFAGIEFKSKIEEFDDSNVDDDLDKLLQHIKSDQQNSLDAPD</sequence>
<dbReference type="EMBL" id="AJVK01029819">
    <property type="status" value="NOT_ANNOTATED_CDS"/>
    <property type="molecule type" value="Genomic_DNA"/>
</dbReference>
<protein>
    <recommendedName>
        <fullName evidence="9">Mediator complex subunit Med12 domain-containing protein</fullName>
    </recommendedName>
</protein>
<evidence type="ECO:0000256" key="8">
    <source>
        <dbReference type="SAM" id="MobiDB-lite"/>
    </source>
</evidence>
<dbReference type="PANTHER" id="PTHR46007:SF11">
    <property type="entry name" value="MEDIATOR OF RNA POLYMERASE II TRANSCRIPTION SUBUNIT 12"/>
    <property type="match status" value="1"/>
</dbReference>
<dbReference type="InterPro" id="IPR051647">
    <property type="entry name" value="Mediator_comp_sub12"/>
</dbReference>
<feature type="compositionally biased region" description="Polar residues" evidence="8">
    <location>
        <begin position="245"/>
        <end position="256"/>
    </location>
</feature>
<proteinExistence type="inferred from homology"/>
<feature type="compositionally biased region" description="Polar residues" evidence="8">
    <location>
        <begin position="379"/>
        <end position="398"/>
    </location>
</feature>
<feature type="region of interest" description="Disordered" evidence="8">
    <location>
        <begin position="379"/>
        <end position="415"/>
    </location>
</feature>
<feature type="region of interest" description="Disordered" evidence="8">
    <location>
        <begin position="646"/>
        <end position="668"/>
    </location>
</feature>
<keyword evidence="4" id="KW-0805">Transcription regulation</keyword>
<evidence type="ECO:0000256" key="3">
    <source>
        <dbReference type="ARBA" id="ARBA00022491"/>
    </source>
</evidence>
<feature type="region of interest" description="Disordered" evidence="8">
    <location>
        <begin position="741"/>
        <end position="766"/>
    </location>
</feature>
<keyword evidence="3" id="KW-0678">Repressor</keyword>
<dbReference type="PANTHER" id="PTHR46007">
    <property type="entry name" value="MEDIATOR OF RNA POLYMERASE II TRANSCRIPTION SUBUNIT 12"/>
    <property type="match status" value="1"/>
</dbReference>
<evidence type="ECO:0000256" key="6">
    <source>
        <dbReference type="ARBA" id="ARBA00023163"/>
    </source>
</evidence>
<feature type="compositionally biased region" description="Low complexity" evidence="8">
    <location>
        <begin position="218"/>
        <end position="241"/>
    </location>
</feature>
<evidence type="ECO:0000256" key="7">
    <source>
        <dbReference type="ARBA" id="ARBA00023242"/>
    </source>
</evidence>
<reference evidence="10" key="1">
    <citation type="submission" date="2022-08" db="UniProtKB">
        <authorList>
            <consortium name="EnsemblMetazoa"/>
        </authorList>
    </citation>
    <scope>IDENTIFICATION</scope>
    <source>
        <strain evidence="10">Israel</strain>
    </source>
</reference>
<comment type="similarity">
    <text evidence="2">Belongs to the Mediator complex subunit 12 family.</text>
</comment>
<dbReference type="GO" id="GO:0016592">
    <property type="term" value="C:mediator complex"/>
    <property type="evidence" value="ECO:0007669"/>
    <property type="project" value="InterPro"/>
</dbReference>
<dbReference type="GO" id="GO:0045944">
    <property type="term" value="P:positive regulation of transcription by RNA polymerase II"/>
    <property type="evidence" value="ECO:0007669"/>
    <property type="project" value="TreeGrafter"/>
</dbReference>
<evidence type="ECO:0000256" key="2">
    <source>
        <dbReference type="ARBA" id="ARBA00010289"/>
    </source>
</evidence>
<feature type="domain" description="Mediator complex subunit Med12" evidence="9">
    <location>
        <begin position="102"/>
        <end position="162"/>
    </location>
</feature>
<name>A0A1B0GNV0_PHLPP</name>
<dbReference type="InterPro" id="IPR019035">
    <property type="entry name" value="Mediator_Med12"/>
</dbReference>
<feature type="region of interest" description="Disordered" evidence="8">
    <location>
        <begin position="565"/>
        <end position="600"/>
    </location>
</feature>
<dbReference type="SMART" id="SM01281">
    <property type="entry name" value="Med12"/>
    <property type="match status" value="1"/>
</dbReference>
<evidence type="ECO:0000256" key="4">
    <source>
        <dbReference type="ARBA" id="ARBA00023015"/>
    </source>
</evidence>
<accession>A0A1B0GNV0</accession>
<evidence type="ECO:0000256" key="5">
    <source>
        <dbReference type="ARBA" id="ARBA00023159"/>
    </source>
</evidence>
<keyword evidence="7" id="KW-0539">Nucleus</keyword>
<evidence type="ECO:0000313" key="11">
    <source>
        <dbReference type="Proteomes" id="UP000092462"/>
    </source>
</evidence>
<dbReference type="Pfam" id="PF09497">
    <property type="entry name" value="Med12"/>
    <property type="match status" value="1"/>
</dbReference>
<keyword evidence="6" id="KW-0804">Transcription</keyword>
<feature type="region of interest" description="Disordered" evidence="8">
    <location>
        <begin position="15"/>
        <end position="41"/>
    </location>
</feature>
<feature type="compositionally biased region" description="Basic and acidic residues" evidence="8">
    <location>
        <begin position="587"/>
        <end position="600"/>
    </location>
</feature>
<dbReference type="EnsemblMetazoa" id="PPAI005087-RA">
    <property type="protein sequence ID" value="PPAI005087-PA"/>
    <property type="gene ID" value="PPAI005087"/>
</dbReference>
<evidence type="ECO:0000256" key="1">
    <source>
        <dbReference type="ARBA" id="ARBA00004123"/>
    </source>
</evidence>
<feature type="region of interest" description="Disordered" evidence="8">
    <location>
        <begin position="216"/>
        <end position="270"/>
    </location>
</feature>
<dbReference type="VEuPathDB" id="VectorBase:PPAI005087"/>
<evidence type="ECO:0000313" key="10">
    <source>
        <dbReference type="EnsemblMetazoa" id="PPAI005087-PA"/>
    </source>
</evidence>
<keyword evidence="5" id="KW-0010">Activator</keyword>
<dbReference type="VEuPathDB" id="VectorBase:PPAPM1_006423"/>
<dbReference type="GO" id="GO:0003713">
    <property type="term" value="F:transcription coactivator activity"/>
    <property type="evidence" value="ECO:0007669"/>
    <property type="project" value="TreeGrafter"/>
</dbReference>
<keyword evidence="11" id="KW-1185">Reference proteome</keyword>
<dbReference type="AlphaFoldDB" id="A0A1B0GNV0"/>
<dbReference type="Pfam" id="PF12145">
    <property type="entry name" value="Med12-LCEWAV"/>
    <property type="match status" value="1"/>
</dbReference>
<dbReference type="InterPro" id="IPR021990">
    <property type="entry name" value="Mediator_Med12_LCEWAV"/>
</dbReference>
<organism evidence="10 11">
    <name type="scientific">Phlebotomus papatasi</name>
    <name type="common">Sandfly</name>
    <dbReference type="NCBI Taxonomy" id="29031"/>
    <lineage>
        <taxon>Eukaryota</taxon>
        <taxon>Metazoa</taxon>
        <taxon>Ecdysozoa</taxon>
        <taxon>Arthropoda</taxon>
        <taxon>Hexapoda</taxon>
        <taxon>Insecta</taxon>
        <taxon>Pterygota</taxon>
        <taxon>Neoptera</taxon>
        <taxon>Endopterygota</taxon>
        <taxon>Diptera</taxon>
        <taxon>Nematocera</taxon>
        <taxon>Psychodoidea</taxon>
        <taxon>Psychodidae</taxon>
        <taxon>Phlebotomus</taxon>
        <taxon>Phlebotomus</taxon>
    </lineage>
</organism>
<evidence type="ECO:0000259" key="9">
    <source>
        <dbReference type="SMART" id="SM01281"/>
    </source>
</evidence>
<comment type="subcellular location">
    <subcellularLocation>
        <location evidence="1">Nucleus</location>
    </subcellularLocation>
</comment>
<feature type="compositionally biased region" description="Polar residues" evidence="8">
    <location>
        <begin position="646"/>
        <end position="656"/>
    </location>
</feature>
<dbReference type="Proteomes" id="UP000092462">
    <property type="component" value="Unassembled WGS sequence"/>
</dbReference>